<feature type="domain" description="ABC transporter" evidence="8">
    <location>
        <begin position="270"/>
        <end position="467"/>
    </location>
</feature>
<gene>
    <name evidence="9" type="ORF">GGR04_001104</name>
</gene>
<evidence type="ECO:0000313" key="10">
    <source>
        <dbReference type="Proteomes" id="UP000542776"/>
    </source>
</evidence>
<evidence type="ECO:0000259" key="8">
    <source>
        <dbReference type="PROSITE" id="PS50893"/>
    </source>
</evidence>
<dbReference type="Proteomes" id="UP000542776">
    <property type="component" value="Unassembled WGS sequence"/>
</dbReference>
<keyword evidence="5" id="KW-0547">Nucleotide-binding</keyword>
<dbReference type="InterPro" id="IPR027417">
    <property type="entry name" value="P-loop_NTPase"/>
</dbReference>
<dbReference type="GO" id="GO:0005886">
    <property type="term" value="C:plasma membrane"/>
    <property type="evidence" value="ECO:0007669"/>
    <property type="project" value="UniProtKB-SubCell"/>
</dbReference>
<keyword evidence="3" id="KW-0813">Transport</keyword>
<keyword evidence="7" id="KW-0472">Membrane</keyword>
<dbReference type="Pfam" id="PF00005">
    <property type="entry name" value="ABC_tran"/>
    <property type="match status" value="2"/>
</dbReference>
<evidence type="ECO:0000313" key="9">
    <source>
        <dbReference type="EMBL" id="MBB3997283.1"/>
    </source>
</evidence>
<accession>A0A7W6E9N4</accession>
<name>A0A7W6E9N4_9HYPH</name>
<dbReference type="PANTHER" id="PTHR43297">
    <property type="entry name" value="OLIGOPEPTIDE TRANSPORT ATP-BINDING PROTEIN APPD"/>
    <property type="match status" value="1"/>
</dbReference>
<evidence type="ECO:0000256" key="6">
    <source>
        <dbReference type="ARBA" id="ARBA00022840"/>
    </source>
</evidence>
<dbReference type="GO" id="GO:0005524">
    <property type="term" value="F:ATP binding"/>
    <property type="evidence" value="ECO:0007669"/>
    <property type="project" value="UniProtKB-KW"/>
</dbReference>
<dbReference type="InterPro" id="IPR017871">
    <property type="entry name" value="ABC_transporter-like_CS"/>
</dbReference>
<evidence type="ECO:0000256" key="3">
    <source>
        <dbReference type="ARBA" id="ARBA00022448"/>
    </source>
</evidence>
<dbReference type="RefSeq" id="WP_183198632.1">
    <property type="nucleotide sequence ID" value="NZ_JACIEK010000001.1"/>
</dbReference>
<dbReference type="EMBL" id="JACIEK010000001">
    <property type="protein sequence ID" value="MBB3997283.1"/>
    <property type="molecule type" value="Genomic_DNA"/>
</dbReference>
<dbReference type="PANTHER" id="PTHR43297:SF7">
    <property type="entry name" value="D,D-DIPEPTIDE TRANSPORT ATP-BINDING PROTEIN DDPD-RELATED"/>
    <property type="match status" value="1"/>
</dbReference>
<dbReference type="AlphaFoldDB" id="A0A7W6E9N4"/>
<comment type="subcellular location">
    <subcellularLocation>
        <location evidence="1">Cell inner membrane</location>
        <topology evidence="1">Peripheral membrane protein</topology>
    </subcellularLocation>
</comment>
<comment type="similarity">
    <text evidence="2">Belongs to the ABC transporter superfamily.</text>
</comment>
<dbReference type="GO" id="GO:0016887">
    <property type="term" value="F:ATP hydrolysis activity"/>
    <property type="evidence" value="ECO:0007669"/>
    <property type="project" value="InterPro"/>
</dbReference>
<dbReference type="SMART" id="SM00382">
    <property type="entry name" value="AAA"/>
    <property type="match status" value="2"/>
</dbReference>
<comment type="caution">
    <text evidence="9">The sequence shown here is derived from an EMBL/GenBank/DDBJ whole genome shotgun (WGS) entry which is preliminary data.</text>
</comment>
<dbReference type="Gene3D" id="3.40.50.300">
    <property type="entry name" value="P-loop containing nucleotide triphosphate hydrolases"/>
    <property type="match status" value="2"/>
</dbReference>
<evidence type="ECO:0000256" key="4">
    <source>
        <dbReference type="ARBA" id="ARBA00022475"/>
    </source>
</evidence>
<reference evidence="9 10" key="1">
    <citation type="submission" date="2020-08" db="EMBL/GenBank/DDBJ databases">
        <title>Genomic Encyclopedia of Type Strains, Phase IV (KMG-IV): sequencing the most valuable type-strain genomes for metagenomic binning, comparative biology and taxonomic classification.</title>
        <authorList>
            <person name="Goeker M."/>
        </authorList>
    </citation>
    <scope>NUCLEOTIDE SEQUENCE [LARGE SCALE GENOMIC DNA]</scope>
    <source>
        <strain evidence="9 10">DSM 102238</strain>
    </source>
</reference>
<keyword evidence="6 9" id="KW-0067">ATP-binding</keyword>
<sequence length="470" mass="49801">MTALLTIDDVSVHAGAQRIVAPTSLALDAGRPLTIVGETGSGKSLLAQAIVGNLPAGLDARGRIAIGDLTEEAEATGRRSLWGHAITVLPQEPWLSLDPTMRARGQVEETHRFVAGRPAREAGRAATADLASVGLGDATARYPFELSGGMAQRLAFVAAKAGGAPIVVADEPTKGLDAARVGEVVDLLRKGFESGGGLLTITHDLDVARRLGGDVAIMWKGEIVECGRAETVLSAPEHPYTRTLLAADPRQWRRRATDAAGAARGGDAVLELRGVAVSRGGRRLFADLSFGLRPGEIVGLTGPSGCGKSTLGDAVLGLVPPDAGTVRRAAGLPPVAFQKLYQDPVLAFPPRRRLRRTLADLAARHRLDERRIDELMQRLRLHPSLLDRTPGEVSGGELQRFSLLRVLLLKPALIVADEPSSRLDLVTQKEMIELIVEAADRDGCAILLVTHDEALADAVCGQRIRLGDPS</sequence>
<evidence type="ECO:0000256" key="2">
    <source>
        <dbReference type="ARBA" id="ARBA00005417"/>
    </source>
</evidence>
<dbReference type="InterPro" id="IPR003439">
    <property type="entry name" value="ABC_transporter-like_ATP-bd"/>
</dbReference>
<dbReference type="PROSITE" id="PS50893">
    <property type="entry name" value="ABC_TRANSPORTER_2"/>
    <property type="match status" value="2"/>
</dbReference>
<feature type="domain" description="ABC transporter" evidence="8">
    <location>
        <begin position="5"/>
        <end position="245"/>
    </location>
</feature>
<evidence type="ECO:0000256" key="1">
    <source>
        <dbReference type="ARBA" id="ARBA00004417"/>
    </source>
</evidence>
<dbReference type="SUPFAM" id="SSF52540">
    <property type="entry name" value="P-loop containing nucleoside triphosphate hydrolases"/>
    <property type="match status" value="2"/>
</dbReference>
<protein>
    <submittedName>
        <fullName evidence="9">Peptide/nickel transport system ATP-binding protein</fullName>
    </submittedName>
</protein>
<proteinExistence type="inferred from homology"/>
<dbReference type="PROSITE" id="PS00211">
    <property type="entry name" value="ABC_TRANSPORTER_1"/>
    <property type="match status" value="1"/>
</dbReference>
<dbReference type="InterPro" id="IPR050388">
    <property type="entry name" value="ABC_Ni/Peptide_Import"/>
</dbReference>
<organism evidence="9 10">
    <name type="scientific">Aureimonas pseudogalii</name>
    <dbReference type="NCBI Taxonomy" id="1744844"/>
    <lineage>
        <taxon>Bacteria</taxon>
        <taxon>Pseudomonadati</taxon>
        <taxon>Pseudomonadota</taxon>
        <taxon>Alphaproteobacteria</taxon>
        <taxon>Hyphomicrobiales</taxon>
        <taxon>Aurantimonadaceae</taxon>
        <taxon>Aureimonas</taxon>
    </lineage>
</organism>
<evidence type="ECO:0000256" key="5">
    <source>
        <dbReference type="ARBA" id="ARBA00022741"/>
    </source>
</evidence>
<dbReference type="InterPro" id="IPR003593">
    <property type="entry name" value="AAA+_ATPase"/>
</dbReference>
<keyword evidence="4" id="KW-1003">Cell membrane</keyword>
<evidence type="ECO:0000256" key="7">
    <source>
        <dbReference type="ARBA" id="ARBA00023136"/>
    </source>
</evidence>
<keyword evidence="10" id="KW-1185">Reference proteome</keyword>